<dbReference type="OrthoDB" id="10487319at2759"/>
<feature type="compositionally biased region" description="Basic and acidic residues" evidence="1">
    <location>
        <begin position="88"/>
        <end position="104"/>
    </location>
</feature>
<dbReference type="EMBL" id="LUCH01020337">
    <property type="protein sequence ID" value="KAF5394162.1"/>
    <property type="molecule type" value="Genomic_DNA"/>
</dbReference>
<evidence type="ECO:0000313" key="2">
    <source>
        <dbReference type="EMBL" id="KAF5394162.1"/>
    </source>
</evidence>
<accession>A0A8J4WS67</accession>
<feature type="region of interest" description="Disordered" evidence="1">
    <location>
        <begin position="1"/>
        <end position="40"/>
    </location>
</feature>
<gene>
    <name evidence="2" type="ORF">PHET_12128</name>
</gene>
<comment type="caution">
    <text evidence="2">The sequence shown here is derived from an EMBL/GenBank/DDBJ whole genome shotgun (WGS) entry which is preliminary data.</text>
</comment>
<evidence type="ECO:0000256" key="1">
    <source>
        <dbReference type="SAM" id="MobiDB-lite"/>
    </source>
</evidence>
<evidence type="ECO:0000313" key="3">
    <source>
        <dbReference type="Proteomes" id="UP000748531"/>
    </source>
</evidence>
<organism evidence="2 3">
    <name type="scientific">Paragonimus heterotremus</name>
    <dbReference type="NCBI Taxonomy" id="100268"/>
    <lineage>
        <taxon>Eukaryota</taxon>
        <taxon>Metazoa</taxon>
        <taxon>Spiralia</taxon>
        <taxon>Lophotrochozoa</taxon>
        <taxon>Platyhelminthes</taxon>
        <taxon>Trematoda</taxon>
        <taxon>Digenea</taxon>
        <taxon>Plagiorchiida</taxon>
        <taxon>Troglotremata</taxon>
        <taxon>Troglotrematidae</taxon>
        <taxon>Paragonimus</taxon>
    </lineage>
</organism>
<feature type="compositionally biased region" description="Low complexity" evidence="1">
    <location>
        <begin position="17"/>
        <end position="28"/>
    </location>
</feature>
<feature type="region of interest" description="Disordered" evidence="1">
    <location>
        <begin position="76"/>
        <end position="122"/>
    </location>
</feature>
<protein>
    <submittedName>
        <fullName evidence="2">Uncharacterized protein</fullName>
    </submittedName>
</protein>
<sequence>ENTSPNTEGGAEENSESSESVETVSPEVTDYITPSPLSVDGTSPFVTVIDLTPVGDDFSAGVSTLPSVISTEVPVEPLPTELNSPESTKPEPHEVVRFDGRGELENMENTTPTGKVTDIHNSTEVSGDGRFLHTLIPIENGTSEKSRFRRFMNPS</sequence>
<name>A0A8J4WS67_9TREM</name>
<reference evidence="2" key="1">
    <citation type="submission" date="2019-05" db="EMBL/GenBank/DDBJ databases">
        <title>Annotation for the trematode Paragonimus heterotremus.</title>
        <authorList>
            <person name="Choi Y.-J."/>
        </authorList>
    </citation>
    <scope>NUCLEOTIDE SEQUENCE</scope>
    <source>
        <strain evidence="2">LC</strain>
    </source>
</reference>
<feature type="compositionally biased region" description="Polar residues" evidence="1">
    <location>
        <begin position="107"/>
        <end position="122"/>
    </location>
</feature>
<dbReference type="Proteomes" id="UP000748531">
    <property type="component" value="Unassembled WGS sequence"/>
</dbReference>
<keyword evidence="3" id="KW-1185">Reference proteome</keyword>
<feature type="non-terminal residue" evidence="2">
    <location>
        <position position="1"/>
    </location>
</feature>
<dbReference type="AlphaFoldDB" id="A0A8J4WS67"/>
<proteinExistence type="predicted"/>